<keyword evidence="4" id="KW-1185">Reference proteome</keyword>
<dbReference type="InterPro" id="IPR038177">
    <property type="entry name" value="IAT_beta_sf"/>
</dbReference>
<sequence>MVSDFKKLCLLTVATIAFSADDGISAEAAAKKWQPALHLGGKYGNQRRIGQISLFSPVAQSLTDLIYLDLRFVADSRSAKEGNFGLGKRWFSENNQFILGFYGFYDFRHTELSNKVNQLTFGLEAMSETWDYRINAYLPENTVKEVEKSREVNTESRSTYFRGHTQFLVVDKTLTITKKREVALKGLDLEIGRSMPGFKALRLYGAYYHFQGRAGAPSINGFRARANLDLNKYVSFQLEGSHDKTRKSAGFIGVSFRIPLGEKDTKAPPLSDLDRRMTEQPMRDIDIVTSTKSSSHEVIEKREDVLKDDLVFVQDEAGLLFVGDSLREIKSDPVSRRKRKIPEGGAGSAPPMADGTYEHPYDFQYEKHRNDLEKSLLSKPADGEGVVLEERAEKSRPSVPELLRELKRFKSEATDADEKEKVARVSAEEDRVAAEKTSREATARAAAEAARAVEIEKDILVAEQAARVAAVKKAADERAEVARIAAEERAKREEAERVKEAARVEAARVAKEKEAAEARVAAEKVRLEEEARVATEAARVEAARVAAEKKAAEERAEADRKEVIRLAEVARQAEAIEKLKKVREGVQAVADAKAKLAVLKAEKQRREDQEAAFVAKQKEDRDAELASVAGNKVAKAQLAEVARVAAARIVAERVEKEKLEAEALALRIAAEQARVRLETEAREKEAARVAQLEKEKLERERKETEERLKREAEELALRVAAQEKAKREEAARVEAEQVRLAELARQVEEVRQQEEAARQKLEAEQKAAEEKKKEKIRQKNIKKKAARARKAEQEKIRVAQIEKEKFEAARIAEEAARVAAEKTVREEASRIAAEEAARQADAAKKLEVAGQLVKGWKGSKAIAAAKQELATLKEAKRLEGIRLAQEEAARQAEAATTIQSVFKGYKVRKEQALQGAAATTIQTAVRGHQARQELAELKAAEAENALRDQAHQAALAASERRDAEELTRGAYEDAMASSRKRDAEEQTRVALEDARDASQLRDVAEEARVLGVDRTEAEVRERMEQEALAAALASDNQRDALESNRVAAEAAEKEKVTSALRNKSEREKKKHASKSAPNTPEVKRKLVTVVEGMAQTDSQKKVKGIYKVRSSQLPNSAPFVGPEDRVRELTVVQNAHIADQGLNAIVNGGDTLPKSSVSQKPRTPKRGALSPAVSSSPVKSPRGTHLPASVHGVFANMNASDGQGDSPEVDQENNPPPVRQMQEPHRRKLVFGDPAETAVTALNKMEVDHTDTDKAVIAAAQNAKAREAIRLENEKKVAQEAAAARIVELANQQTEEAIKNKAADQARLAAAKKETEERTLKQAREEDARKQAELKLDETRQAAEREETLHRQQAAEQERIRLDRESKEREAELAELEDAVDSDSSDGAGSASSSHHQPIADDSHRAAAALQEAKKAAGSDDDSDSDHDDEDSGSDNDSEDDDIVVPRSPGATEQKGPPRVPTSSLQNVMAQQGLDQDRDQGVQISVVDDDEDIVVPHGSDGSDEQKVNSLPRVPTSFLENTLEQQTHNSINLAKQQEEKTEVRVPSQRKGFFGKVAGLIGFKQ</sequence>
<feature type="compositionally biased region" description="Basic and acidic residues" evidence="2">
    <location>
        <begin position="1050"/>
        <end position="1067"/>
    </location>
</feature>
<dbReference type="Pfam" id="PF00612">
    <property type="entry name" value="IQ"/>
    <property type="match status" value="2"/>
</dbReference>
<feature type="region of interest" description="Disordered" evidence="2">
    <location>
        <begin position="332"/>
        <end position="356"/>
    </location>
</feature>
<feature type="region of interest" description="Disordered" evidence="2">
    <location>
        <begin position="1031"/>
        <end position="1081"/>
    </location>
</feature>
<feature type="region of interest" description="Disordered" evidence="2">
    <location>
        <begin position="1307"/>
        <end position="1465"/>
    </location>
</feature>
<evidence type="ECO:0000256" key="1">
    <source>
        <dbReference type="SAM" id="Coils"/>
    </source>
</evidence>
<proteinExistence type="predicted"/>
<dbReference type="OrthoDB" id="8320584at2"/>
<feature type="region of interest" description="Disordered" evidence="2">
    <location>
        <begin position="757"/>
        <end position="789"/>
    </location>
</feature>
<feature type="compositionally biased region" description="Acidic residues" evidence="2">
    <location>
        <begin position="1419"/>
        <end position="1443"/>
    </location>
</feature>
<organism evidence="3 4">
    <name type="scientific">Candidatus Finniella inopinata</name>
    <dbReference type="NCBI Taxonomy" id="1696036"/>
    <lineage>
        <taxon>Bacteria</taxon>
        <taxon>Pseudomonadati</taxon>
        <taxon>Pseudomonadota</taxon>
        <taxon>Alphaproteobacteria</taxon>
        <taxon>Holosporales</taxon>
        <taxon>Candidatus Paracaedibacteraceae</taxon>
        <taxon>Candidatus Finniella</taxon>
    </lineage>
</organism>
<dbReference type="InterPro" id="IPR027417">
    <property type="entry name" value="P-loop_NTPase"/>
</dbReference>
<dbReference type="RefSeq" id="WP_130154023.1">
    <property type="nucleotide sequence ID" value="NZ_SCFB01000005.1"/>
</dbReference>
<feature type="region of interest" description="Disordered" evidence="2">
    <location>
        <begin position="1489"/>
        <end position="1508"/>
    </location>
</feature>
<evidence type="ECO:0000313" key="3">
    <source>
        <dbReference type="EMBL" id="RZI46272.1"/>
    </source>
</evidence>
<dbReference type="Proteomes" id="UP000293550">
    <property type="component" value="Unassembled WGS sequence"/>
</dbReference>
<dbReference type="SUPFAM" id="SSF52540">
    <property type="entry name" value="P-loop containing nucleoside triphosphate hydrolases"/>
    <property type="match status" value="1"/>
</dbReference>
<feature type="compositionally biased region" description="Basic and acidic residues" evidence="2">
    <location>
        <begin position="979"/>
        <end position="993"/>
    </location>
</feature>
<keyword evidence="1" id="KW-0175">Coiled coil</keyword>
<feature type="coiled-coil region" evidence="1">
    <location>
        <begin position="589"/>
        <end position="619"/>
    </location>
</feature>
<feature type="compositionally biased region" description="Low complexity" evidence="2">
    <location>
        <begin position="1385"/>
        <end position="1394"/>
    </location>
</feature>
<feature type="compositionally biased region" description="Basic and acidic residues" evidence="2">
    <location>
        <begin position="1311"/>
        <end position="1350"/>
    </location>
</feature>
<feature type="region of interest" description="Disordered" evidence="2">
    <location>
        <begin position="1146"/>
        <end position="1223"/>
    </location>
</feature>
<dbReference type="Gene3D" id="2.40.160.160">
    <property type="entry name" value="Inverse autotransporter, beta-domain"/>
    <property type="match status" value="1"/>
</dbReference>
<comment type="caution">
    <text evidence="3">The sequence shown here is derived from an EMBL/GenBank/DDBJ whole genome shotgun (WGS) entry which is preliminary data.</text>
</comment>
<dbReference type="PROSITE" id="PS50096">
    <property type="entry name" value="IQ"/>
    <property type="match status" value="2"/>
</dbReference>
<protein>
    <submittedName>
        <fullName evidence="3">Uncharacterized protein</fullName>
    </submittedName>
</protein>
<evidence type="ECO:0000256" key="2">
    <source>
        <dbReference type="SAM" id="MobiDB-lite"/>
    </source>
</evidence>
<feature type="coiled-coil region" evidence="1">
    <location>
        <begin position="485"/>
        <end position="562"/>
    </location>
</feature>
<feature type="compositionally biased region" description="Basic residues" evidence="2">
    <location>
        <begin position="774"/>
        <end position="788"/>
    </location>
</feature>
<dbReference type="InterPro" id="IPR000048">
    <property type="entry name" value="IQ_motif_EF-hand-BS"/>
</dbReference>
<dbReference type="EMBL" id="SCFB01000005">
    <property type="protein sequence ID" value="RZI46272.1"/>
    <property type="molecule type" value="Genomic_DNA"/>
</dbReference>
<evidence type="ECO:0000313" key="4">
    <source>
        <dbReference type="Proteomes" id="UP000293550"/>
    </source>
</evidence>
<name>A0A4Q7DHT8_9PROT</name>
<feature type="region of interest" description="Disordered" evidence="2">
    <location>
        <begin position="973"/>
        <end position="993"/>
    </location>
</feature>
<gene>
    <name evidence="3" type="ORF">EQU50_04880</name>
</gene>
<accession>A0A4Q7DHT8</accession>
<feature type="compositionally biased region" description="Acidic residues" evidence="2">
    <location>
        <begin position="1373"/>
        <end position="1384"/>
    </location>
</feature>
<reference evidence="3 4" key="1">
    <citation type="submission" date="2018-10" db="EMBL/GenBank/DDBJ databases">
        <title>An updated phylogeny of the Alphaproteobacteria reveals that the parasitic Rickettsiales and Holosporales have independent origins.</title>
        <authorList>
            <person name="Munoz-Gomez S.A."/>
            <person name="Hess S."/>
            <person name="Burger G."/>
            <person name="Lang B.F."/>
            <person name="Susko E."/>
            <person name="Slamovits C.H."/>
            <person name="Roger A.J."/>
        </authorList>
    </citation>
    <scope>NUCLEOTIDE SEQUENCE [LARGE SCALE GENOMIC DNA]</scope>
    <source>
        <strain evidence="3">HOLO01</strain>
    </source>
</reference>
<dbReference type="Gene3D" id="1.20.5.190">
    <property type="match status" value="1"/>
</dbReference>
<feature type="compositionally biased region" description="Basic and acidic residues" evidence="2">
    <location>
        <begin position="757"/>
        <end position="773"/>
    </location>
</feature>
<dbReference type="SMART" id="SM00015">
    <property type="entry name" value="IQ"/>
    <property type="match status" value="2"/>
</dbReference>
<feature type="compositionally biased region" description="Basic and acidic residues" evidence="2">
    <location>
        <begin position="1356"/>
        <end position="1372"/>
    </location>
</feature>
<feature type="compositionally biased region" description="Low complexity" evidence="2">
    <location>
        <begin position="1170"/>
        <end position="1181"/>
    </location>
</feature>